<evidence type="ECO:0000256" key="7">
    <source>
        <dbReference type="ARBA" id="ARBA00023056"/>
    </source>
</evidence>
<dbReference type="AlphaFoldDB" id="A0A967EYW2"/>
<comment type="pathway">
    <text evidence="3 8">Glycan biosynthesis; glycogen biosynthesis.</text>
</comment>
<evidence type="ECO:0000256" key="5">
    <source>
        <dbReference type="ARBA" id="ARBA00022676"/>
    </source>
</evidence>
<evidence type="ECO:0000259" key="9">
    <source>
        <dbReference type="Pfam" id="PF00534"/>
    </source>
</evidence>
<dbReference type="CDD" id="cd03791">
    <property type="entry name" value="GT5_Glycogen_synthase_DULL1-like"/>
    <property type="match status" value="1"/>
</dbReference>
<dbReference type="PANTHER" id="PTHR45825">
    <property type="entry name" value="GRANULE-BOUND STARCH SYNTHASE 1, CHLOROPLASTIC/AMYLOPLASTIC"/>
    <property type="match status" value="1"/>
</dbReference>
<dbReference type="InterPro" id="IPR013534">
    <property type="entry name" value="Starch_synth_cat_dom"/>
</dbReference>
<dbReference type="RefSeq" id="WP_167226069.1">
    <property type="nucleotide sequence ID" value="NZ_JAAQPH010000011.1"/>
</dbReference>
<keyword evidence="5 8" id="KW-0328">Glycosyltransferase</keyword>
<keyword evidence="12" id="KW-1185">Reference proteome</keyword>
<dbReference type="EMBL" id="JAAQPH010000011">
    <property type="protein sequence ID" value="NIA69947.1"/>
    <property type="molecule type" value="Genomic_DNA"/>
</dbReference>
<dbReference type="GO" id="GO:0009011">
    <property type="term" value="F:alpha-1,4-glucan glucosyltransferase (ADP-glucose donor) activity"/>
    <property type="evidence" value="ECO:0007669"/>
    <property type="project" value="UniProtKB-UniRule"/>
</dbReference>
<dbReference type="HAMAP" id="MF_00484">
    <property type="entry name" value="Glycogen_synth"/>
    <property type="match status" value="1"/>
</dbReference>
<evidence type="ECO:0000256" key="3">
    <source>
        <dbReference type="ARBA" id="ARBA00004964"/>
    </source>
</evidence>
<evidence type="ECO:0000259" key="10">
    <source>
        <dbReference type="Pfam" id="PF08323"/>
    </source>
</evidence>
<evidence type="ECO:0000256" key="6">
    <source>
        <dbReference type="ARBA" id="ARBA00022679"/>
    </source>
</evidence>
<feature type="domain" description="Glycosyl transferase family 1" evidence="9">
    <location>
        <begin position="283"/>
        <end position="438"/>
    </location>
</feature>
<dbReference type="Proteomes" id="UP000761264">
    <property type="component" value="Unassembled WGS sequence"/>
</dbReference>
<sequence length="486" mass="51541">MKVLFVASECVPFVKTGGLADVVGALPAALATEGVEVRVLLPAYPPVKAALSDPAVLRQFPKSFGGRGQLIAGPAQGLDVLALDAPHLYDRPGNPYLGPNGKDWPDNHLRYGALCRVAARIATEGCDGWQPDLIHLHDWQAGLTAAYLKLGRRPAPPCMITIHNIAFQGLFPPATLAPLGLPKSGFQLEGFEYFGKIGFLKAGLVYADRITTVSPTYARELTSPEFGMGLEGVIAARRAEVSGILNGIDLDTWNPETDKEIAAGYSARGLVPKAENRRVLAERFGLAPDTPAPLFCVVSRLTRQKGLDLLLETLPRLLARGASLAILGSGDADMEAAYVKAARDNPGRVGVVIGYDEALSHLMQAGADAILVPSRFEPCGLTQLYGLRYGTLPVVARTGGLADTVIDANEAALQAGVATGFQFAPVAAAPLADAVDRACDVFADKKLWTAMVRRAMKHPVGWETSAAAYARIYREMTGPGRNGAGI</sequence>
<dbReference type="GO" id="GO:0005978">
    <property type="term" value="P:glycogen biosynthetic process"/>
    <property type="evidence" value="ECO:0007669"/>
    <property type="project" value="UniProtKB-UniRule"/>
</dbReference>
<evidence type="ECO:0000256" key="1">
    <source>
        <dbReference type="ARBA" id="ARBA00001478"/>
    </source>
</evidence>
<dbReference type="SUPFAM" id="SSF53756">
    <property type="entry name" value="UDP-Glycosyltransferase/glycogen phosphorylase"/>
    <property type="match status" value="1"/>
</dbReference>
<dbReference type="EC" id="2.4.1.21" evidence="8"/>
<comment type="similarity">
    <text evidence="4 8">Belongs to the glycosyltransferase 1 family. Bacterial/plant glycogen synthase subfamily.</text>
</comment>
<feature type="domain" description="Starch synthase catalytic" evidence="10">
    <location>
        <begin position="2"/>
        <end position="235"/>
    </location>
</feature>
<dbReference type="GO" id="GO:0004373">
    <property type="term" value="F:alpha-1,4-glucan glucosyltransferase (UDP-glucose donor) activity"/>
    <property type="evidence" value="ECO:0007669"/>
    <property type="project" value="InterPro"/>
</dbReference>
<dbReference type="Pfam" id="PF08323">
    <property type="entry name" value="Glyco_transf_5"/>
    <property type="match status" value="1"/>
</dbReference>
<dbReference type="NCBIfam" id="NF001899">
    <property type="entry name" value="PRK00654.1-2"/>
    <property type="match status" value="1"/>
</dbReference>
<protein>
    <recommendedName>
        <fullName evidence="8">Glycogen synthase</fullName>
        <ecNumber evidence="8">2.4.1.21</ecNumber>
    </recommendedName>
    <alternativeName>
        <fullName evidence="8">Starch [bacterial glycogen] synthase</fullName>
    </alternativeName>
</protein>
<evidence type="ECO:0000256" key="8">
    <source>
        <dbReference type="HAMAP-Rule" id="MF_00484"/>
    </source>
</evidence>
<keyword evidence="6 8" id="KW-0808">Transferase</keyword>
<accession>A0A967EYW2</accession>
<keyword evidence="7 8" id="KW-0320">Glycogen biosynthesis</keyword>
<feature type="binding site" evidence="8">
    <location>
        <position position="15"/>
    </location>
    <ligand>
        <name>ADP-alpha-D-glucose</name>
        <dbReference type="ChEBI" id="CHEBI:57498"/>
    </ligand>
</feature>
<dbReference type="Pfam" id="PF00534">
    <property type="entry name" value="Glycos_transf_1"/>
    <property type="match status" value="1"/>
</dbReference>
<dbReference type="NCBIfam" id="TIGR02095">
    <property type="entry name" value="glgA"/>
    <property type="match status" value="1"/>
</dbReference>
<organism evidence="11 12">
    <name type="scientific">Pelagibius litoralis</name>
    <dbReference type="NCBI Taxonomy" id="374515"/>
    <lineage>
        <taxon>Bacteria</taxon>
        <taxon>Pseudomonadati</taxon>
        <taxon>Pseudomonadota</taxon>
        <taxon>Alphaproteobacteria</taxon>
        <taxon>Rhodospirillales</taxon>
        <taxon>Rhodovibrionaceae</taxon>
        <taxon>Pelagibius</taxon>
    </lineage>
</organism>
<proteinExistence type="inferred from homology"/>
<dbReference type="InterPro" id="IPR001296">
    <property type="entry name" value="Glyco_trans_1"/>
</dbReference>
<evidence type="ECO:0000256" key="4">
    <source>
        <dbReference type="ARBA" id="ARBA00010281"/>
    </source>
</evidence>
<comment type="caution">
    <text evidence="11">The sequence shown here is derived from an EMBL/GenBank/DDBJ whole genome shotgun (WGS) entry which is preliminary data.</text>
</comment>
<dbReference type="PANTHER" id="PTHR45825:SF11">
    <property type="entry name" value="ALPHA AMYLASE DOMAIN-CONTAINING PROTEIN"/>
    <property type="match status" value="1"/>
</dbReference>
<evidence type="ECO:0000256" key="2">
    <source>
        <dbReference type="ARBA" id="ARBA00002764"/>
    </source>
</evidence>
<comment type="catalytic activity">
    <reaction evidence="1 8">
        <text>[(1-&gt;4)-alpha-D-glucosyl](n) + ADP-alpha-D-glucose = [(1-&gt;4)-alpha-D-glucosyl](n+1) + ADP + H(+)</text>
        <dbReference type="Rhea" id="RHEA:18189"/>
        <dbReference type="Rhea" id="RHEA-COMP:9584"/>
        <dbReference type="Rhea" id="RHEA-COMP:9587"/>
        <dbReference type="ChEBI" id="CHEBI:15378"/>
        <dbReference type="ChEBI" id="CHEBI:15444"/>
        <dbReference type="ChEBI" id="CHEBI:57498"/>
        <dbReference type="ChEBI" id="CHEBI:456216"/>
        <dbReference type="EC" id="2.4.1.21"/>
    </reaction>
</comment>
<comment type="function">
    <text evidence="2 8">Synthesizes alpha-1,4-glucan chains using ADP-glucose.</text>
</comment>
<name>A0A967EYW2_9PROT</name>
<reference evidence="11" key="1">
    <citation type="submission" date="2020-03" db="EMBL/GenBank/DDBJ databases">
        <title>Genome of Pelagibius litoralis DSM 21314T.</title>
        <authorList>
            <person name="Wang G."/>
        </authorList>
    </citation>
    <scope>NUCLEOTIDE SEQUENCE</scope>
    <source>
        <strain evidence="11">DSM 21314</strain>
    </source>
</reference>
<dbReference type="InterPro" id="IPR011835">
    <property type="entry name" value="GS/SS"/>
</dbReference>
<evidence type="ECO:0000313" key="12">
    <source>
        <dbReference type="Proteomes" id="UP000761264"/>
    </source>
</evidence>
<dbReference type="GO" id="GO:0005829">
    <property type="term" value="C:cytosol"/>
    <property type="evidence" value="ECO:0007669"/>
    <property type="project" value="TreeGrafter"/>
</dbReference>
<evidence type="ECO:0000313" key="11">
    <source>
        <dbReference type="EMBL" id="NIA69947.1"/>
    </source>
</evidence>
<gene>
    <name evidence="8 11" type="primary">glgA</name>
    <name evidence="11" type="ORF">HBA54_15190</name>
</gene>
<dbReference type="Gene3D" id="3.40.50.2000">
    <property type="entry name" value="Glycogen Phosphorylase B"/>
    <property type="match status" value="2"/>
</dbReference>